<evidence type="ECO:0000256" key="7">
    <source>
        <dbReference type="ARBA" id="ARBA00022801"/>
    </source>
</evidence>
<gene>
    <name evidence="17" type="ORF">QBC46DRAFT_461157</name>
</gene>
<dbReference type="CDD" id="cd00118">
    <property type="entry name" value="LysM"/>
    <property type="match status" value="1"/>
</dbReference>
<accession>A0AAN6S220</accession>
<dbReference type="InterPro" id="IPR018392">
    <property type="entry name" value="LysM"/>
</dbReference>
<feature type="domain" description="GH18" evidence="16">
    <location>
        <begin position="234"/>
        <end position="569"/>
    </location>
</feature>
<evidence type="ECO:0000256" key="11">
    <source>
        <dbReference type="ARBA" id="ARBA00023295"/>
    </source>
</evidence>
<evidence type="ECO:0000256" key="3">
    <source>
        <dbReference type="ARBA" id="ARBA00008682"/>
    </source>
</evidence>
<comment type="subcellular location">
    <subcellularLocation>
        <location evidence="2">Secreted</location>
    </subcellularLocation>
</comment>
<keyword evidence="18" id="KW-1185">Reference proteome</keyword>
<dbReference type="PROSITE" id="PS51782">
    <property type="entry name" value="LYSM"/>
    <property type="match status" value="1"/>
</dbReference>
<dbReference type="EC" id="3.2.1.14" evidence="4"/>
<dbReference type="InterPro" id="IPR001579">
    <property type="entry name" value="Glyco_hydro_18_chit_AS"/>
</dbReference>
<dbReference type="PANTHER" id="PTHR47700">
    <property type="entry name" value="V CHITINASE, PUTATIVE (AFU_ORTHOLOGUE AFUA_6G13720)-RELATED"/>
    <property type="match status" value="1"/>
</dbReference>
<evidence type="ECO:0000256" key="6">
    <source>
        <dbReference type="ARBA" id="ARBA00022669"/>
    </source>
</evidence>
<keyword evidence="9" id="KW-0843">Virulence</keyword>
<evidence type="ECO:0000256" key="14">
    <source>
        <dbReference type="SAM" id="MobiDB-lite"/>
    </source>
</evidence>
<dbReference type="Gene3D" id="3.20.20.80">
    <property type="entry name" value="Glycosidases"/>
    <property type="match status" value="1"/>
</dbReference>
<dbReference type="Proteomes" id="UP001303473">
    <property type="component" value="Unassembled WGS sequence"/>
</dbReference>
<keyword evidence="7 13" id="KW-0378">Hydrolase</keyword>
<evidence type="ECO:0000256" key="4">
    <source>
        <dbReference type="ARBA" id="ARBA00012729"/>
    </source>
</evidence>
<name>A0AAN6S220_9PEZI</name>
<dbReference type="GO" id="GO:0000272">
    <property type="term" value="P:polysaccharide catabolic process"/>
    <property type="evidence" value="ECO:0007669"/>
    <property type="project" value="UniProtKB-KW"/>
</dbReference>
<evidence type="ECO:0000256" key="5">
    <source>
        <dbReference type="ARBA" id="ARBA00022525"/>
    </source>
</evidence>
<keyword evidence="12" id="KW-0624">Polysaccharide degradation</keyword>
<keyword evidence="11 13" id="KW-0326">Glycosidase</keyword>
<dbReference type="PANTHER" id="PTHR47700:SF1">
    <property type="entry name" value="CHITINASE"/>
    <property type="match status" value="1"/>
</dbReference>
<evidence type="ECO:0000259" key="16">
    <source>
        <dbReference type="PROSITE" id="PS51910"/>
    </source>
</evidence>
<dbReference type="SMART" id="SM00636">
    <property type="entry name" value="Glyco_18"/>
    <property type="match status" value="1"/>
</dbReference>
<dbReference type="GO" id="GO:0008843">
    <property type="term" value="F:endochitinase activity"/>
    <property type="evidence" value="ECO:0007669"/>
    <property type="project" value="UniProtKB-EC"/>
</dbReference>
<dbReference type="InterPro" id="IPR001223">
    <property type="entry name" value="Glyco_hydro18_cat"/>
</dbReference>
<dbReference type="InterPro" id="IPR029226">
    <property type="entry name" value="Ecp2-like"/>
</dbReference>
<protein>
    <recommendedName>
        <fullName evidence="4">chitinase</fullName>
        <ecNumber evidence="4">3.2.1.14</ecNumber>
    </recommendedName>
</protein>
<dbReference type="PROSITE" id="PS51910">
    <property type="entry name" value="GH18_2"/>
    <property type="match status" value="1"/>
</dbReference>
<keyword evidence="10" id="KW-0119">Carbohydrate metabolism</keyword>
<reference evidence="18" key="1">
    <citation type="journal article" date="2023" name="Mol. Phylogenet. Evol.">
        <title>Genome-scale phylogeny and comparative genomics of the fungal order Sordariales.</title>
        <authorList>
            <person name="Hensen N."/>
            <person name="Bonometti L."/>
            <person name="Westerberg I."/>
            <person name="Brannstrom I.O."/>
            <person name="Guillou S."/>
            <person name="Cros-Aarteil S."/>
            <person name="Calhoun S."/>
            <person name="Haridas S."/>
            <person name="Kuo A."/>
            <person name="Mondo S."/>
            <person name="Pangilinan J."/>
            <person name="Riley R."/>
            <person name="LaButti K."/>
            <person name="Andreopoulos B."/>
            <person name="Lipzen A."/>
            <person name="Chen C."/>
            <person name="Yan M."/>
            <person name="Daum C."/>
            <person name="Ng V."/>
            <person name="Clum A."/>
            <person name="Steindorff A."/>
            <person name="Ohm R.A."/>
            <person name="Martin F."/>
            <person name="Silar P."/>
            <person name="Natvig D.O."/>
            <person name="Lalanne C."/>
            <person name="Gautier V."/>
            <person name="Ament-Velasquez S.L."/>
            <person name="Kruys A."/>
            <person name="Hutchinson M.I."/>
            <person name="Powell A.J."/>
            <person name="Barry K."/>
            <person name="Miller A.N."/>
            <person name="Grigoriev I.V."/>
            <person name="Debuchy R."/>
            <person name="Gladieux P."/>
            <person name="Hiltunen Thoren M."/>
            <person name="Johannesson H."/>
        </authorList>
    </citation>
    <scope>NUCLEOTIDE SEQUENCE [LARGE SCALE GENOMIC DNA]</scope>
    <source>
        <strain evidence="18">CBS 340.73</strain>
    </source>
</reference>
<keyword evidence="5" id="KW-0964">Secreted</keyword>
<dbReference type="InterPro" id="IPR029070">
    <property type="entry name" value="Chitinase_insertion_sf"/>
</dbReference>
<dbReference type="SUPFAM" id="SSF54556">
    <property type="entry name" value="Chitinase insertion domain"/>
    <property type="match status" value="1"/>
</dbReference>
<evidence type="ECO:0000256" key="1">
    <source>
        <dbReference type="ARBA" id="ARBA00000822"/>
    </source>
</evidence>
<evidence type="ECO:0000259" key="15">
    <source>
        <dbReference type="PROSITE" id="PS51782"/>
    </source>
</evidence>
<comment type="catalytic activity">
    <reaction evidence="1">
        <text>Random endo-hydrolysis of N-acetyl-beta-D-glucosaminide (1-&gt;4)-beta-linkages in chitin and chitodextrins.</text>
        <dbReference type="EC" id="3.2.1.14"/>
    </reaction>
</comment>
<dbReference type="PROSITE" id="PS01095">
    <property type="entry name" value="GH18_1"/>
    <property type="match status" value="1"/>
</dbReference>
<proteinExistence type="inferred from homology"/>
<dbReference type="SUPFAM" id="SSF51445">
    <property type="entry name" value="(Trans)glycosidases"/>
    <property type="match status" value="1"/>
</dbReference>
<organism evidence="17 18">
    <name type="scientific">Diplogelasinospora grovesii</name>
    <dbReference type="NCBI Taxonomy" id="303347"/>
    <lineage>
        <taxon>Eukaryota</taxon>
        <taxon>Fungi</taxon>
        <taxon>Dikarya</taxon>
        <taxon>Ascomycota</taxon>
        <taxon>Pezizomycotina</taxon>
        <taxon>Sordariomycetes</taxon>
        <taxon>Sordariomycetidae</taxon>
        <taxon>Sordariales</taxon>
        <taxon>Diplogelasinosporaceae</taxon>
        <taxon>Diplogelasinospora</taxon>
    </lineage>
</organism>
<keyword evidence="6" id="KW-0147">Chitin-binding</keyword>
<feature type="domain" description="LysM" evidence="15">
    <location>
        <begin position="111"/>
        <end position="159"/>
    </location>
</feature>
<evidence type="ECO:0000256" key="13">
    <source>
        <dbReference type="RuleBase" id="RU000489"/>
    </source>
</evidence>
<comment type="caution">
    <text evidence="17">The sequence shown here is derived from an EMBL/GenBank/DDBJ whole genome shotgun (WGS) entry which is preliminary data.</text>
</comment>
<dbReference type="EMBL" id="MU853867">
    <property type="protein sequence ID" value="KAK3936951.1"/>
    <property type="molecule type" value="Genomic_DNA"/>
</dbReference>
<evidence type="ECO:0000256" key="10">
    <source>
        <dbReference type="ARBA" id="ARBA00023277"/>
    </source>
</evidence>
<dbReference type="Pfam" id="PF00704">
    <property type="entry name" value="Glyco_hydro_18"/>
    <property type="match status" value="1"/>
</dbReference>
<dbReference type="Gene3D" id="3.10.350.10">
    <property type="entry name" value="LysM domain"/>
    <property type="match status" value="1"/>
</dbReference>
<dbReference type="InterPro" id="IPR036861">
    <property type="entry name" value="Endochitinase-like_sf"/>
</dbReference>
<dbReference type="GO" id="GO:0005576">
    <property type="term" value="C:extracellular region"/>
    <property type="evidence" value="ECO:0007669"/>
    <property type="project" value="UniProtKB-SubCell"/>
</dbReference>
<dbReference type="InterPro" id="IPR011583">
    <property type="entry name" value="Chitinase_II/V-like_cat"/>
</dbReference>
<evidence type="ECO:0000256" key="9">
    <source>
        <dbReference type="ARBA" id="ARBA00023026"/>
    </source>
</evidence>
<evidence type="ECO:0000256" key="8">
    <source>
        <dbReference type="ARBA" id="ARBA00023024"/>
    </source>
</evidence>
<comment type="similarity">
    <text evidence="3">Belongs to the glycosyl hydrolase 18 family. Chitinase class V subfamily.</text>
</comment>
<feature type="region of interest" description="Disordered" evidence="14">
    <location>
        <begin position="53"/>
        <end position="72"/>
    </location>
</feature>
<dbReference type="InterPro" id="IPR036779">
    <property type="entry name" value="LysM_dom_sf"/>
</dbReference>
<dbReference type="CDD" id="cd02878">
    <property type="entry name" value="GH18_zymocin_alpha"/>
    <property type="match status" value="1"/>
</dbReference>
<dbReference type="Pfam" id="PF14856">
    <property type="entry name" value="Hce2"/>
    <property type="match status" value="1"/>
</dbReference>
<evidence type="ECO:0000256" key="2">
    <source>
        <dbReference type="ARBA" id="ARBA00004613"/>
    </source>
</evidence>
<evidence type="ECO:0000313" key="18">
    <source>
        <dbReference type="Proteomes" id="UP001303473"/>
    </source>
</evidence>
<evidence type="ECO:0000256" key="12">
    <source>
        <dbReference type="ARBA" id="ARBA00023326"/>
    </source>
</evidence>
<keyword evidence="8" id="KW-0146">Chitin degradation</keyword>
<dbReference type="InterPro" id="IPR053214">
    <property type="entry name" value="LysM12-like"/>
</dbReference>
<dbReference type="AlphaFoldDB" id="A0AAN6S220"/>
<evidence type="ECO:0000313" key="17">
    <source>
        <dbReference type="EMBL" id="KAK3936951.1"/>
    </source>
</evidence>
<sequence>MPRDHIFGLMATSNATFAPVQDALKSWSNAKCLSFTHGKNVTGAAFLTTPSVISTNGTNSPTGSANSTSGSSFRRWTGRLLPRADCTTHVCCSAGTLPDFAPKPNPDGSCATYTVQSNDNCAGIGAANSLTTDQLTNFNNDTWAWNGCSNLWLRDPPMPAPLANALCGPQVPGTTAPPAGTNISTLNPCPLNACCDVWGQCGITADFCTDTGTGAPGTAKPGTNGCISNCGMNIVRSGAPAVFRSIAPRLYQDALQLEASKYTHLHFAFGTLTADYQVQVGDRIEGPARILSFGGTYTIFRQGVTPANRLTMATNIANFIIANNLDGVDIDWEYPGAPDIAGIPPADPNDGMNYLAFLATLKNLIPGKSVSIAAPASYWYLKGFPIAKISKVVDYIVFMTYDLHGQWDAGSQFAQVGCPTGNCLRSDVNLTETINALVMITKAGVPSNQVVVGVTSYGRSFAMADTGCYTENCFFTGSPCTGTAGYISDAEIKAIISSGNVNQNYIDPQSNTNILVYNDTQWVGYMSPEIKASRKTIYQGLEMGGSTDWASDLEDYTDPPARASSWPNFTLSIKTGTDPYQVGPRNGNWTTITCTDPSSEMDAPDAWTDVINVWTTYDRGKDGLSFTQSISDTLHGPEQADCGSLLDTSNCVQTEQCDGFIGAGSGAAAYEIWNSFVIIHEVRVASCPAGNFVLLTENKPTADVQQTNPLQMYSSYSSALYKAAAAMIDPALKDFENKFAPTWPKAFFAYAIPAIWSVSGVFPFVIDSGYACGTVDPLGAYLSTDTMHATWGCYNDKLYYLATPSGDAESCPTGSCDGCEPVCTDNFFSAPPGLDSLDGTTFGGIPVSDLIQGAVRTYIQNGNQNGGGVADPGVSGTLDDLYNQDVTTPGPDMAFKAWDATGGPSTSTANYPCIIPPGVNDCGTSTFVDQTSSASPLVADCLQIVKNIEGTSGEWEVENALGDQHQLVQSGTCKFGVQGMGKNGNINFHVGSQDIVDIINQAVKQFGGSGQVGAEGDMTCNGDVKGQDVQWGLY</sequence>
<dbReference type="GO" id="GO:0006032">
    <property type="term" value="P:chitin catabolic process"/>
    <property type="evidence" value="ECO:0007669"/>
    <property type="project" value="UniProtKB-KW"/>
</dbReference>
<dbReference type="Gene3D" id="3.10.50.10">
    <property type="match status" value="1"/>
</dbReference>
<dbReference type="GO" id="GO:0008061">
    <property type="term" value="F:chitin binding"/>
    <property type="evidence" value="ECO:0007669"/>
    <property type="project" value="UniProtKB-KW"/>
</dbReference>
<dbReference type="InterPro" id="IPR017853">
    <property type="entry name" value="GH"/>
</dbReference>
<dbReference type="SUPFAM" id="SSF57016">
    <property type="entry name" value="Plant lectins/antimicrobial peptides"/>
    <property type="match status" value="1"/>
</dbReference>